<protein>
    <recommendedName>
        <fullName evidence="2">HD-GYP domain-containing protein</fullName>
    </recommendedName>
</protein>
<feature type="coiled-coil region" evidence="1">
    <location>
        <begin position="8"/>
        <end position="35"/>
    </location>
</feature>
<dbReference type="EMBL" id="PCSH01000165">
    <property type="protein sequence ID" value="PIP39543.1"/>
    <property type="molecule type" value="Genomic_DNA"/>
</dbReference>
<dbReference type="PANTHER" id="PTHR43155">
    <property type="entry name" value="CYCLIC DI-GMP PHOSPHODIESTERASE PA4108-RELATED"/>
    <property type="match status" value="1"/>
</dbReference>
<dbReference type="Proteomes" id="UP000231067">
    <property type="component" value="Unassembled WGS sequence"/>
</dbReference>
<evidence type="ECO:0000313" key="4">
    <source>
        <dbReference type="Proteomes" id="UP000231067"/>
    </source>
</evidence>
<dbReference type="InterPro" id="IPR037522">
    <property type="entry name" value="HD_GYP_dom"/>
</dbReference>
<dbReference type="PROSITE" id="PS51832">
    <property type="entry name" value="HD_GYP"/>
    <property type="match status" value="1"/>
</dbReference>
<dbReference type="Pfam" id="PF13185">
    <property type="entry name" value="GAF_2"/>
    <property type="match status" value="1"/>
</dbReference>
<keyword evidence="1" id="KW-0175">Coiled coil</keyword>
<dbReference type="InterPro" id="IPR003607">
    <property type="entry name" value="HD/PDEase_dom"/>
</dbReference>
<dbReference type="CDD" id="cd00077">
    <property type="entry name" value="HDc"/>
    <property type="match status" value="1"/>
</dbReference>
<dbReference type="Pfam" id="PF13487">
    <property type="entry name" value="HD_5"/>
    <property type="match status" value="1"/>
</dbReference>
<evidence type="ECO:0000256" key="1">
    <source>
        <dbReference type="SAM" id="Coils"/>
    </source>
</evidence>
<dbReference type="SUPFAM" id="SSF109604">
    <property type="entry name" value="HD-domain/PDEase-like"/>
    <property type="match status" value="1"/>
</dbReference>
<feature type="domain" description="HD-GYP" evidence="2">
    <location>
        <begin position="196"/>
        <end position="408"/>
    </location>
</feature>
<dbReference type="PANTHER" id="PTHR43155:SF2">
    <property type="entry name" value="CYCLIC DI-GMP PHOSPHODIESTERASE PA4108"/>
    <property type="match status" value="1"/>
</dbReference>
<evidence type="ECO:0000259" key="2">
    <source>
        <dbReference type="PROSITE" id="PS51832"/>
    </source>
</evidence>
<dbReference type="SMART" id="SM00065">
    <property type="entry name" value="GAF"/>
    <property type="match status" value="1"/>
</dbReference>
<evidence type="ECO:0000313" key="3">
    <source>
        <dbReference type="EMBL" id="PIP39543.1"/>
    </source>
</evidence>
<accession>A0A2H0A296</accession>
<dbReference type="InterPro" id="IPR003018">
    <property type="entry name" value="GAF"/>
</dbReference>
<proteinExistence type="predicted"/>
<dbReference type="Gene3D" id="1.10.3210.10">
    <property type="entry name" value="Hypothetical protein af1432"/>
    <property type="match status" value="1"/>
</dbReference>
<dbReference type="SUPFAM" id="SSF55781">
    <property type="entry name" value="GAF domain-like"/>
    <property type="match status" value="1"/>
</dbReference>
<dbReference type="Gene3D" id="3.30.450.40">
    <property type="match status" value="1"/>
</dbReference>
<dbReference type="SMART" id="SM00471">
    <property type="entry name" value="HDc"/>
    <property type="match status" value="1"/>
</dbReference>
<reference evidence="3 4" key="1">
    <citation type="submission" date="2017-09" db="EMBL/GenBank/DDBJ databases">
        <title>Depth-based differentiation of microbial function through sediment-hosted aquifers and enrichment of novel symbionts in the deep terrestrial subsurface.</title>
        <authorList>
            <person name="Probst A.J."/>
            <person name="Ladd B."/>
            <person name="Jarett J.K."/>
            <person name="Geller-Mcgrath D.E."/>
            <person name="Sieber C.M."/>
            <person name="Emerson J.B."/>
            <person name="Anantharaman K."/>
            <person name="Thomas B.C."/>
            <person name="Malmstrom R."/>
            <person name="Stieglmeier M."/>
            <person name="Klingl A."/>
            <person name="Woyke T."/>
            <person name="Ryan C.M."/>
            <person name="Banfield J.F."/>
        </authorList>
    </citation>
    <scope>NUCLEOTIDE SEQUENCE [LARGE SCALE GENOMIC DNA]</scope>
    <source>
        <strain evidence="3">CG23_combo_of_CG06-09_8_20_14_all_40_23</strain>
    </source>
</reference>
<sequence length="408" mass="45883">MPYIQKRRGKKMDEITKLNQDIENLTQEISHAYEELTLIYDISSRIGSMLDVDRLPIEVINKAINTLAVKCGFLLLFNEQRSGMSIKAARGFSPEILDKFKGEYLPDNGLAGECVRKKKPVVREIKCEDTDISETILDIKNIMCVPLIYKDEPIGVIVLGDKVSGEPFYTPDTKLVFTLAAMTSTMIQNAKLYSQLQNMFLAAVSSLSSAIDEKDNYTLGHSNRVTTYAVEIGKKMNLSEEQLGILQLAAILHDVGKIGVPEEVLKKPGKLTDEEWKSIKQHPDKGVHIVEPMVETEKTMAIFDIHLINPMEHIGEIISGIKHHHERFDGYGYPDGINHMEIPLVSRIIAVADAYDAMTSKRSYRDALPESVAIEELKKNAGAQHDPKIVDIFLQLRQEHRLPVCNQS</sequence>
<dbReference type="InterPro" id="IPR029016">
    <property type="entry name" value="GAF-like_dom_sf"/>
</dbReference>
<comment type="caution">
    <text evidence="3">The sequence shown here is derived from an EMBL/GenBank/DDBJ whole genome shotgun (WGS) entry which is preliminary data.</text>
</comment>
<name>A0A2H0A296_9BACT</name>
<gene>
    <name evidence="3" type="ORF">COX18_09720</name>
</gene>
<dbReference type="AlphaFoldDB" id="A0A2H0A296"/>
<organism evidence="3 4">
    <name type="scientific">Candidatus Desantisbacteria bacterium CG23_combo_of_CG06-09_8_20_14_all_40_23</name>
    <dbReference type="NCBI Taxonomy" id="1974550"/>
    <lineage>
        <taxon>Bacteria</taxon>
        <taxon>Candidatus Desantisiibacteriota</taxon>
    </lineage>
</organism>